<evidence type="ECO:0000256" key="2">
    <source>
        <dbReference type="SAM" id="MobiDB-lite"/>
    </source>
</evidence>
<evidence type="ECO:0008006" key="5">
    <source>
        <dbReference type="Google" id="ProtNLM"/>
    </source>
</evidence>
<keyword evidence="4" id="KW-1185">Reference proteome</keyword>
<feature type="compositionally biased region" description="Polar residues" evidence="2">
    <location>
        <begin position="889"/>
        <end position="900"/>
    </location>
</feature>
<evidence type="ECO:0000313" key="4">
    <source>
        <dbReference type="Proteomes" id="UP000234585"/>
    </source>
</evidence>
<accession>A0A2I2FLM8</accession>
<organism evidence="3 4">
    <name type="scientific">Aspergillus candidus</name>
    <dbReference type="NCBI Taxonomy" id="41067"/>
    <lineage>
        <taxon>Eukaryota</taxon>
        <taxon>Fungi</taxon>
        <taxon>Dikarya</taxon>
        <taxon>Ascomycota</taxon>
        <taxon>Pezizomycotina</taxon>
        <taxon>Eurotiomycetes</taxon>
        <taxon>Eurotiomycetidae</taxon>
        <taxon>Eurotiales</taxon>
        <taxon>Aspergillaceae</taxon>
        <taxon>Aspergillus</taxon>
        <taxon>Aspergillus subgen. Circumdati</taxon>
    </lineage>
</organism>
<dbReference type="STRING" id="41067.A0A2I2FLM8"/>
<feature type="compositionally biased region" description="Pro residues" evidence="2">
    <location>
        <begin position="50"/>
        <end position="74"/>
    </location>
</feature>
<dbReference type="Proteomes" id="UP000234585">
    <property type="component" value="Unassembled WGS sequence"/>
</dbReference>
<feature type="coiled-coil region" evidence="1">
    <location>
        <begin position="425"/>
        <end position="466"/>
    </location>
</feature>
<feature type="compositionally biased region" description="Low complexity" evidence="2">
    <location>
        <begin position="38"/>
        <end position="49"/>
    </location>
</feature>
<dbReference type="PANTHER" id="PTHR23159:SF31">
    <property type="entry name" value="CENTROSOME-ASSOCIATED PROTEIN CEP250 ISOFORM X1"/>
    <property type="match status" value="1"/>
</dbReference>
<protein>
    <recommendedName>
        <fullName evidence="5">Paramyosin</fullName>
    </recommendedName>
</protein>
<feature type="compositionally biased region" description="Basic residues" evidence="2">
    <location>
        <begin position="908"/>
        <end position="922"/>
    </location>
</feature>
<feature type="region of interest" description="Disordered" evidence="2">
    <location>
        <begin position="1"/>
        <end position="84"/>
    </location>
</feature>
<dbReference type="Gene3D" id="1.10.287.1490">
    <property type="match status" value="2"/>
</dbReference>
<dbReference type="RefSeq" id="XP_024675541.1">
    <property type="nucleotide sequence ID" value="XM_024820847.1"/>
</dbReference>
<evidence type="ECO:0000313" key="3">
    <source>
        <dbReference type="EMBL" id="PLB41529.1"/>
    </source>
</evidence>
<evidence type="ECO:0000256" key="1">
    <source>
        <dbReference type="SAM" id="Coils"/>
    </source>
</evidence>
<gene>
    <name evidence="3" type="ORF">BDW47DRAFT_99237</name>
</gene>
<dbReference type="AlphaFoldDB" id="A0A2I2FLM8"/>
<feature type="region of interest" description="Disordered" evidence="2">
    <location>
        <begin position="808"/>
        <end position="983"/>
    </location>
</feature>
<reference evidence="3 4" key="1">
    <citation type="submission" date="2017-12" db="EMBL/GenBank/DDBJ databases">
        <authorList>
            <consortium name="DOE Joint Genome Institute"/>
            <person name="Haridas S."/>
            <person name="Kjaerbolling I."/>
            <person name="Vesth T.C."/>
            <person name="Frisvad J.C."/>
            <person name="Nybo J.L."/>
            <person name="Theobald S."/>
            <person name="Kuo A."/>
            <person name="Bowyer P."/>
            <person name="Matsuda Y."/>
            <person name="Mondo S."/>
            <person name="Lyhne E.K."/>
            <person name="Kogle M.E."/>
            <person name="Clum A."/>
            <person name="Lipzen A."/>
            <person name="Salamov A."/>
            <person name="Ngan C.Y."/>
            <person name="Daum C."/>
            <person name="Chiniquy J."/>
            <person name="Barry K."/>
            <person name="LaButti K."/>
            <person name="Simmons B.A."/>
            <person name="Magnuson J.K."/>
            <person name="Mortensen U.H."/>
            <person name="Larsen T.O."/>
            <person name="Grigoriev I.V."/>
            <person name="Baker S.E."/>
            <person name="Andersen M.R."/>
            <person name="Nordberg H.P."/>
            <person name="Cantor M.N."/>
            <person name="Hua S.X."/>
        </authorList>
    </citation>
    <scope>NUCLEOTIDE SEQUENCE [LARGE SCALE GENOMIC DNA]</scope>
    <source>
        <strain evidence="3 4">CBS 102.13</strain>
    </source>
</reference>
<proteinExistence type="predicted"/>
<dbReference type="GeneID" id="36528007"/>
<feature type="compositionally biased region" description="Basic and acidic residues" evidence="2">
    <location>
        <begin position="928"/>
        <end position="965"/>
    </location>
</feature>
<dbReference type="PANTHER" id="PTHR23159">
    <property type="entry name" value="CENTROSOMAL PROTEIN 2"/>
    <property type="match status" value="1"/>
</dbReference>
<keyword evidence="1" id="KW-0175">Coiled coil</keyword>
<sequence length="983" mass="108833">MDPNHPISRDPRRRPQPHMPPQPFRPREPSQGSPNHSPTTRPTPTLPRISAPPAPPAPQIPPGPPVPPTLPVPTTPVGQNEAGGDQFIRSLSDMVQAAATAANTKSEKEKLNQRKESTSGLLKKASVTKHFPSTVDFFGQKCKNEEVDMRKIDQALSEHQSKYKQLENLMKKDWDHWTAETDNTAKSLKAMRTTFGTSIGKTAAIQHETQGLQAKMSGLETENATLRDSIEKYKRSLAEQLSTLEKKVDATHKRTAMKSASGLAENVEAFSKRVDELSSEFERLSKQGSTATPLIPDSRIEDLRNKYSALEAKIQSAQESNGQNSTSLKKVIKQVDDHETRLGAVKVEGFSKRLDDVDRLLNSTETHHKGDNSLDELKFLLPKLKVLIDHPHQEQTNAAVSRLGVAIKDLQDVGAMKDDLFFADIAELRQTLAGQSNNLTDYSKEITELKGSYARVSEELSSLNQKNSPAASEKIAKVESTVDEMQALLNTVKIGLSSLEARYNNLSTEPIVKNMVCAMQEMYPSAGQLTEHVATLKRQLDQEVSLMKAQIDQCRQQQIQPDPGLRSDLSALRQNHMGLAQSVMPLVRQFQSGPFAIEGDLQGLTQTVDKHMARTEMQLSSKRAADEFLQKSICAERDHLTTKFDGLAGEFGQLNQKQDDQITLINQLTSDLHGITNQCHSIDAQLKSLSGDYKSLESDIADARAMSTNHDEKLQSHASDIAQLFGTTEKLGNTFTALQDTGKELQKTTQYLETTTREVEESIQRLDTITENLTGKTEGLEGSIHSLEVSMSADHQLLSEQVVSINGRDSARASPGPSKAGAFPRLPAPEESTIPKEESPAESEPIDSSTLDFMELNPAQAILTKSRKRPRRSSVDSESESSSIRVGTPGSQSPAMSINGASDDGRSTSRKRLNKKAKKKLRQNPLESRVENRNDIARPASKDPAKDKSKPRSKDKPKDKEERERRRLRVQQEAQRRKSIPID</sequence>
<feature type="coiled-coil region" evidence="1">
    <location>
        <begin position="216"/>
        <end position="320"/>
    </location>
</feature>
<name>A0A2I2FLM8_ASPCN</name>
<dbReference type="EMBL" id="KZ559120">
    <property type="protein sequence ID" value="PLB41529.1"/>
    <property type="molecule type" value="Genomic_DNA"/>
</dbReference>
<dbReference type="OrthoDB" id="3438382at2759"/>